<organism evidence="17 18">
    <name type="scientific">Arachis hypogaea</name>
    <name type="common">Peanut</name>
    <dbReference type="NCBI Taxonomy" id="3818"/>
    <lineage>
        <taxon>Eukaryota</taxon>
        <taxon>Viridiplantae</taxon>
        <taxon>Streptophyta</taxon>
        <taxon>Embryophyta</taxon>
        <taxon>Tracheophyta</taxon>
        <taxon>Spermatophyta</taxon>
        <taxon>Magnoliopsida</taxon>
        <taxon>eudicotyledons</taxon>
        <taxon>Gunneridae</taxon>
        <taxon>Pentapetalae</taxon>
        <taxon>rosids</taxon>
        <taxon>fabids</taxon>
        <taxon>Fabales</taxon>
        <taxon>Fabaceae</taxon>
        <taxon>Papilionoideae</taxon>
        <taxon>50 kb inversion clade</taxon>
        <taxon>dalbergioids sensu lato</taxon>
        <taxon>Dalbergieae</taxon>
        <taxon>Pterocarpus clade</taxon>
        <taxon>Arachis</taxon>
    </lineage>
</organism>
<dbReference type="EMBL" id="SDMP01000014">
    <property type="protein sequence ID" value="RYR13395.1"/>
    <property type="molecule type" value="Genomic_DNA"/>
</dbReference>
<accession>A0A444ZGS7</accession>
<evidence type="ECO:0000259" key="16">
    <source>
        <dbReference type="SMART" id="SM00179"/>
    </source>
</evidence>
<evidence type="ECO:0000256" key="3">
    <source>
        <dbReference type="ARBA" id="ARBA00022448"/>
    </source>
</evidence>
<dbReference type="SMART" id="SM00179">
    <property type="entry name" value="EGF_CA"/>
    <property type="match status" value="1"/>
</dbReference>
<dbReference type="InterPro" id="IPR018097">
    <property type="entry name" value="EGF_Ca-bd_CS"/>
</dbReference>
<evidence type="ECO:0000256" key="14">
    <source>
        <dbReference type="ARBA" id="ARBA00023180"/>
    </source>
</evidence>
<keyword evidence="11" id="KW-0333">Golgi apparatus</keyword>
<keyword evidence="5 15" id="KW-0812">Transmembrane</keyword>
<evidence type="ECO:0000256" key="7">
    <source>
        <dbReference type="ARBA" id="ARBA00022737"/>
    </source>
</evidence>
<dbReference type="Pfam" id="PF25011">
    <property type="entry name" value="VSR_TRX"/>
    <property type="match status" value="1"/>
</dbReference>
<evidence type="ECO:0000313" key="18">
    <source>
        <dbReference type="Proteomes" id="UP000289738"/>
    </source>
</evidence>
<comment type="caution">
    <text evidence="17">The sequence shown here is derived from an EMBL/GenBank/DDBJ whole genome shotgun (WGS) entry which is preliminary data.</text>
</comment>
<dbReference type="InterPro" id="IPR001881">
    <property type="entry name" value="EGF-like_Ca-bd_dom"/>
</dbReference>
<dbReference type="SUPFAM" id="SSF52025">
    <property type="entry name" value="PA domain"/>
    <property type="match status" value="1"/>
</dbReference>
<dbReference type="Proteomes" id="UP000289738">
    <property type="component" value="Chromosome B04"/>
</dbReference>
<dbReference type="GO" id="GO:0005509">
    <property type="term" value="F:calcium ion binding"/>
    <property type="evidence" value="ECO:0007669"/>
    <property type="project" value="InterPro"/>
</dbReference>
<evidence type="ECO:0000256" key="10">
    <source>
        <dbReference type="ARBA" id="ARBA00022989"/>
    </source>
</evidence>
<dbReference type="Gene3D" id="3.50.30.30">
    <property type="match status" value="1"/>
</dbReference>
<name>A0A444ZGS7_ARAHY</name>
<dbReference type="FunFam" id="2.10.25.10:FF:000178">
    <property type="entry name" value="vacuolar-sorting receptor 1"/>
    <property type="match status" value="1"/>
</dbReference>
<evidence type="ECO:0000256" key="6">
    <source>
        <dbReference type="ARBA" id="ARBA00022729"/>
    </source>
</evidence>
<gene>
    <name evidence="17" type="ORF">Ahy_B04g070412</name>
</gene>
<dbReference type="InterPro" id="IPR056858">
    <property type="entry name" value="VSR_TRX"/>
</dbReference>
<feature type="transmembrane region" description="Helical" evidence="15">
    <location>
        <begin position="635"/>
        <end position="655"/>
    </location>
</feature>
<dbReference type="STRING" id="3818.A0A444ZGS7"/>
<evidence type="ECO:0000256" key="5">
    <source>
        <dbReference type="ARBA" id="ARBA00022692"/>
    </source>
</evidence>
<dbReference type="Gramene" id="arahy.Tifrunner.gnm2.ann2.Ah14g157600.1">
    <property type="protein sequence ID" value="arahy.Tifrunner.gnm2.ann2.Ah14g157600.1-CDS"/>
    <property type="gene ID" value="arahy.Tifrunner.gnm2.ann2.Ah14g157600"/>
</dbReference>
<keyword evidence="4" id="KW-0245">EGF-like domain</keyword>
<keyword evidence="9" id="KW-0653">Protein transport</keyword>
<sequence>MTMRQEHSSSPGSFSEPPLSSFHLSFTISLRHTLYPSPFDYDTQTYLHPYSTTSLIYSSTLLFIIHNNTSSSMVLPHFLPFLLFFFLLLVADGRFVVEKSSITVLSPHTMKAKHDGAIGNFGVPNYGGFIVGSVHYPDKDSHGCKPFEGDKPFKIHSYRPTILLLDRGECYFALKVWHAQIAGAAAVLVTDSIDETLITMDSPEESNDADGYIEKIQIPSALIEKSFGDELKQALSKKDEVMLRIDWRESVPHPDNRVEYELWTNSNDECGARCEEQMNFVKNFKGHAQILERGGYTLFTPHYITWFCPKPFVESRQCKSQCINHGRYCAPDPEKDFGEGYEGKDVVYENLRQLCVHRVANESNRSWVWWDYVTDFHIRCSMKEKKYTKQCAEDVMKSLDLPIEKIKKCMGDPEADVENEVLKNEQLRQIGHGSRGDVTILPTLVINDVQYRGKLERSAVLKAVCAGFEETTEPPVCLSGDIETNECLERNGGCWKDERANISACRDTFRGRVCECPVVKGVQYKGDGYTSCEAFGPARCSINNGGCWSETKNKLTFSACSEFIVNGCRCPVGFHGDGYKCDDVDECKDRSACQCDGCTCKNTWGSYDCKCKGNLLYMREQDVCIERSGSRFGRFLAFLVIAVVAAASLAGYVFYKYRLRAYMDSEIMAIMSQYMPLDQQNNVAHAETEPLRSQGTV</sequence>
<dbReference type="FunFam" id="3.50.30.30:FF:000001">
    <property type="entry name" value="Vacuolar-sorting receptor 1"/>
    <property type="match status" value="1"/>
</dbReference>
<dbReference type="InterPro" id="IPR003137">
    <property type="entry name" value="PA_domain"/>
</dbReference>
<evidence type="ECO:0000256" key="11">
    <source>
        <dbReference type="ARBA" id="ARBA00023034"/>
    </source>
</evidence>
<dbReference type="Pfam" id="PF02225">
    <property type="entry name" value="PA"/>
    <property type="match status" value="1"/>
</dbReference>
<dbReference type="InterPro" id="IPR046450">
    <property type="entry name" value="PA_dom_sf"/>
</dbReference>
<keyword evidence="10 15" id="KW-1133">Transmembrane helix</keyword>
<evidence type="ECO:0000256" key="8">
    <source>
        <dbReference type="ARBA" id="ARBA00022837"/>
    </source>
</evidence>
<keyword evidence="6" id="KW-0732">Signal</keyword>
<dbReference type="GO" id="GO:0006623">
    <property type="term" value="P:protein targeting to vacuole"/>
    <property type="evidence" value="ECO:0007669"/>
    <property type="project" value="UniProtKB-ARBA"/>
</dbReference>
<evidence type="ECO:0000256" key="13">
    <source>
        <dbReference type="ARBA" id="ARBA00023157"/>
    </source>
</evidence>
<dbReference type="PANTHER" id="PTHR22702:SF4">
    <property type="entry name" value="VACUOLAR-SORTING RECEPTOR 6-LIKE"/>
    <property type="match status" value="1"/>
</dbReference>
<reference evidence="17 18" key="1">
    <citation type="submission" date="2019-01" db="EMBL/GenBank/DDBJ databases">
        <title>Sequencing of cultivated peanut Arachis hypogaea provides insights into genome evolution and oil improvement.</title>
        <authorList>
            <person name="Chen X."/>
        </authorList>
    </citation>
    <scope>NUCLEOTIDE SEQUENCE [LARGE SCALE GENOMIC DNA]</scope>
    <source>
        <strain evidence="18">cv. Fuhuasheng</strain>
        <tissue evidence="17">Leaves</tissue>
    </source>
</reference>
<evidence type="ECO:0000256" key="15">
    <source>
        <dbReference type="SAM" id="Phobius"/>
    </source>
</evidence>
<dbReference type="Gene3D" id="2.10.25.10">
    <property type="entry name" value="Laminin"/>
    <property type="match status" value="2"/>
</dbReference>
<keyword evidence="8" id="KW-0106">Calcium</keyword>
<evidence type="ECO:0000313" key="17">
    <source>
        <dbReference type="EMBL" id="RYR13395.1"/>
    </source>
</evidence>
<evidence type="ECO:0000256" key="9">
    <source>
        <dbReference type="ARBA" id="ARBA00022927"/>
    </source>
</evidence>
<protein>
    <recommendedName>
        <fullName evidence="16">EGF-like calcium-binding domain-containing protein</fullName>
    </recommendedName>
</protein>
<comment type="similarity">
    <text evidence="2">Belongs to the VSR (BP-80) family.</text>
</comment>
<feature type="domain" description="EGF-like calcium-binding" evidence="16">
    <location>
        <begin position="583"/>
        <end position="625"/>
    </location>
</feature>
<keyword evidence="13" id="KW-1015">Disulfide bond</keyword>
<dbReference type="GO" id="GO:0000139">
    <property type="term" value="C:Golgi membrane"/>
    <property type="evidence" value="ECO:0007669"/>
    <property type="project" value="UniProtKB-SubCell"/>
</dbReference>
<evidence type="ECO:0000256" key="2">
    <source>
        <dbReference type="ARBA" id="ARBA00007038"/>
    </source>
</evidence>
<dbReference type="PROSITE" id="PS01187">
    <property type="entry name" value="EGF_CA"/>
    <property type="match status" value="1"/>
</dbReference>
<comment type="subcellular location">
    <subcellularLocation>
        <location evidence="1">Golgi apparatus membrane</location>
    </subcellularLocation>
</comment>
<feature type="transmembrane region" description="Helical" evidence="15">
    <location>
        <begin position="47"/>
        <end position="66"/>
    </location>
</feature>
<dbReference type="PANTHER" id="PTHR22702">
    <property type="entry name" value="PROTEASE-ASSOCIATED DOMAIN-CONTAINING PROTEIN"/>
    <property type="match status" value="1"/>
</dbReference>
<dbReference type="AlphaFoldDB" id="A0A444ZGS7"/>
<evidence type="ECO:0000256" key="12">
    <source>
        <dbReference type="ARBA" id="ARBA00023136"/>
    </source>
</evidence>
<keyword evidence="12 15" id="KW-0472">Membrane</keyword>
<keyword evidence="3" id="KW-0813">Transport</keyword>
<evidence type="ECO:0000256" key="4">
    <source>
        <dbReference type="ARBA" id="ARBA00022536"/>
    </source>
</evidence>
<feature type="transmembrane region" description="Helical" evidence="15">
    <location>
        <begin position="78"/>
        <end position="97"/>
    </location>
</feature>
<keyword evidence="7" id="KW-0677">Repeat</keyword>
<proteinExistence type="inferred from homology"/>
<dbReference type="SMR" id="A0A444ZGS7"/>
<evidence type="ECO:0000256" key="1">
    <source>
        <dbReference type="ARBA" id="ARBA00004394"/>
    </source>
</evidence>
<keyword evidence="14" id="KW-0325">Glycoprotein</keyword>
<keyword evidence="18" id="KW-1185">Reference proteome</keyword>
<dbReference type="OrthoDB" id="10045365at2759"/>
<dbReference type="CDD" id="cd00054">
    <property type="entry name" value="EGF_CA"/>
    <property type="match status" value="1"/>
</dbReference>